<keyword evidence="3 5" id="KW-1133">Transmembrane helix</keyword>
<feature type="transmembrane region" description="Helical" evidence="5">
    <location>
        <begin position="99"/>
        <end position="119"/>
    </location>
</feature>
<dbReference type="InterPro" id="IPR050638">
    <property type="entry name" value="AA-Vitamin_Transporters"/>
</dbReference>
<feature type="transmembrane region" description="Helical" evidence="5">
    <location>
        <begin position="271"/>
        <end position="289"/>
    </location>
</feature>
<feature type="transmembrane region" description="Helical" evidence="5">
    <location>
        <begin position="244"/>
        <end position="265"/>
    </location>
</feature>
<gene>
    <name evidence="7" type="ORF">KOF26_03940</name>
</gene>
<evidence type="ECO:0000313" key="7">
    <source>
        <dbReference type="EMBL" id="MBU3077007.1"/>
    </source>
</evidence>
<comment type="subcellular location">
    <subcellularLocation>
        <location evidence="1">Membrane</location>
        <topology evidence="1">Multi-pass membrane protein</topology>
    </subcellularLocation>
</comment>
<evidence type="ECO:0000256" key="5">
    <source>
        <dbReference type="SAM" id="Phobius"/>
    </source>
</evidence>
<dbReference type="EMBL" id="JAHKRT010000002">
    <property type="protein sequence ID" value="MBU3077007.1"/>
    <property type="molecule type" value="Genomic_DNA"/>
</dbReference>
<dbReference type="Proteomes" id="UP000776276">
    <property type="component" value="Unassembled WGS sequence"/>
</dbReference>
<feature type="transmembrane region" description="Helical" evidence="5">
    <location>
        <begin position="12"/>
        <end position="33"/>
    </location>
</feature>
<evidence type="ECO:0000259" key="6">
    <source>
        <dbReference type="Pfam" id="PF00892"/>
    </source>
</evidence>
<comment type="caution">
    <text evidence="7">The sequence shown here is derived from an EMBL/GenBank/DDBJ whole genome shotgun (WGS) entry which is preliminary data.</text>
</comment>
<organism evidence="7 8">
    <name type="scientific">Sphingomonas quercus</name>
    <dbReference type="NCBI Taxonomy" id="2842451"/>
    <lineage>
        <taxon>Bacteria</taxon>
        <taxon>Pseudomonadati</taxon>
        <taxon>Pseudomonadota</taxon>
        <taxon>Alphaproteobacteria</taxon>
        <taxon>Sphingomonadales</taxon>
        <taxon>Sphingomonadaceae</taxon>
        <taxon>Sphingomonas</taxon>
    </lineage>
</organism>
<feature type="domain" description="EamA" evidence="6">
    <location>
        <begin position="156"/>
        <end position="286"/>
    </location>
</feature>
<evidence type="ECO:0000256" key="2">
    <source>
        <dbReference type="ARBA" id="ARBA00022692"/>
    </source>
</evidence>
<keyword evidence="4 5" id="KW-0472">Membrane</keyword>
<feature type="transmembrane region" description="Helical" evidence="5">
    <location>
        <begin position="39"/>
        <end position="60"/>
    </location>
</feature>
<name>A0ABS6BGR9_9SPHN</name>
<feature type="transmembrane region" description="Helical" evidence="5">
    <location>
        <begin position="154"/>
        <end position="175"/>
    </location>
</feature>
<dbReference type="PANTHER" id="PTHR32322">
    <property type="entry name" value="INNER MEMBRANE TRANSPORTER"/>
    <property type="match status" value="1"/>
</dbReference>
<accession>A0ABS6BGR9</accession>
<dbReference type="PANTHER" id="PTHR32322:SF2">
    <property type="entry name" value="EAMA DOMAIN-CONTAINING PROTEIN"/>
    <property type="match status" value="1"/>
</dbReference>
<dbReference type="InterPro" id="IPR000620">
    <property type="entry name" value="EamA_dom"/>
</dbReference>
<evidence type="ECO:0000256" key="1">
    <source>
        <dbReference type="ARBA" id="ARBA00004141"/>
    </source>
</evidence>
<reference evidence="7 8" key="1">
    <citation type="submission" date="2021-06" db="EMBL/GenBank/DDBJ databases">
        <title>Sphingomonas sp. XMGL2, whole genome shotgun sequencing project.</title>
        <authorList>
            <person name="Zhao G."/>
            <person name="Shen L."/>
        </authorList>
    </citation>
    <scope>NUCLEOTIDE SEQUENCE [LARGE SCALE GENOMIC DNA]</scope>
    <source>
        <strain evidence="7 8">XMGL2</strain>
    </source>
</reference>
<feature type="transmembrane region" description="Helical" evidence="5">
    <location>
        <begin position="72"/>
        <end position="93"/>
    </location>
</feature>
<feature type="transmembrane region" description="Helical" evidence="5">
    <location>
        <begin position="187"/>
        <end position="206"/>
    </location>
</feature>
<feature type="transmembrane region" description="Helical" evidence="5">
    <location>
        <begin position="131"/>
        <end position="148"/>
    </location>
</feature>
<dbReference type="Pfam" id="PF00892">
    <property type="entry name" value="EamA"/>
    <property type="match status" value="2"/>
</dbReference>
<keyword evidence="8" id="KW-1185">Reference proteome</keyword>
<evidence type="ECO:0000313" key="8">
    <source>
        <dbReference type="Proteomes" id="UP000776276"/>
    </source>
</evidence>
<protein>
    <submittedName>
        <fullName evidence="7">DMT family transporter</fullName>
    </submittedName>
</protein>
<sequence length="290" mass="30332">MEAPPRRTDGGGPVPFVAMLAGNLCLAFGPWMVRLTDVGPVAAGFWRLAIAAPILVFFALRAAPVPRLPRSVWGLLIVAGVLFAADLATWHAGIHRTRLANATLFGNISAFLFPLYGFIIARRLPNRVQGLALGLAFAGMMLLLGRSYELSSRTLAGDLFCMLAGVFYAGYLIVVERGRTMLGAWQTLAVATLAGIAPLLIVAMATGEQVWPSDFTPLVLLALGSQVAGQGLTIYAIGKLSPLVIGLGALLQPVVAAAVGAALYGERLTTADLFGAAAVATALVLVRIGR</sequence>
<evidence type="ECO:0000256" key="3">
    <source>
        <dbReference type="ARBA" id="ARBA00022989"/>
    </source>
</evidence>
<evidence type="ECO:0000256" key="4">
    <source>
        <dbReference type="ARBA" id="ARBA00023136"/>
    </source>
</evidence>
<keyword evidence="2 5" id="KW-0812">Transmembrane</keyword>
<feature type="transmembrane region" description="Helical" evidence="5">
    <location>
        <begin position="218"/>
        <end position="237"/>
    </location>
</feature>
<feature type="domain" description="EamA" evidence="6">
    <location>
        <begin position="18"/>
        <end position="144"/>
    </location>
</feature>
<proteinExistence type="predicted"/>